<dbReference type="Pfam" id="PF04951">
    <property type="entry name" value="Peptidase_M55"/>
    <property type="match status" value="1"/>
</dbReference>
<gene>
    <name evidence="1" type="ORF">MJA45_14415</name>
</gene>
<dbReference type="KEGG" id="paun:MJA45_14415"/>
<sequence>MKIYIMTDMEGVSGVINNKDWCEPGGSYYEEGKELLTQEVNAAVEGFYAAGATEIHVVDGHGWGGVNHLLLDPRVSYIRYFLPKPYPFYLDSTYSAIAWVGQHAKAGTDYAHLPHTGSYDVLDCTINGLSVGEFGKVALCAAALGIPSIFGSGDEAFVEEARKLTGGIETVSVKQGKVPGSGDECETDAYRSRNLSAIHLHPAVARARIREGAEKALARFLRDPESFPLLKLAPPYRMITRYRKQGDSPARTLAADHPSDLIELMNEPGRPVDC</sequence>
<keyword evidence="2" id="KW-1185">Reference proteome</keyword>
<name>A0AA96RD93_9BACL</name>
<dbReference type="Gene3D" id="3.40.50.10780">
    <property type="entry name" value="Dipeptide transport protein"/>
    <property type="match status" value="1"/>
</dbReference>
<dbReference type="SUPFAM" id="SSF63992">
    <property type="entry name" value="Dipeptide transport protein"/>
    <property type="match status" value="1"/>
</dbReference>
<dbReference type="RefSeq" id="WP_315602615.1">
    <property type="nucleotide sequence ID" value="NZ_CP130318.1"/>
</dbReference>
<dbReference type="InterPro" id="IPR007035">
    <property type="entry name" value="Peptidase_M55"/>
</dbReference>
<evidence type="ECO:0000313" key="1">
    <source>
        <dbReference type="EMBL" id="WNQ08848.1"/>
    </source>
</evidence>
<organism evidence="1 2">
    <name type="scientific">Paenibacillus aurantius</name>
    <dbReference type="NCBI Taxonomy" id="2918900"/>
    <lineage>
        <taxon>Bacteria</taxon>
        <taxon>Bacillati</taxon>
        <taxon>Bacillota</taxon>
        <taxon>Bacilli</taxon>
        <taxon>Bacillales</taxon>
        <taxon>Paenibacillaceae</taxon>
        <taxon>Paenibacillus</taxon>
    </lineage>
</organism>
<accession>A0AA96RD93</accession>
<dbReference type="InterPro" id="IPR036177">
    <property type="entry name" value="Peptidase_M55_sf"/>
</dbReference>
<evidence type="ECO:0000313" key="2">
    <source>
        <dbReference type="Proteomes" id="UP001305702"/>
    </source>
</evidence>
<dbReference type="Proteomes" id="UP001305702">
    <property type="component" value="Chromosome"/>
</dbReference>
<dbReference type="AlphaFoldDB" id="A0AA96RD93"/>
<proteinExistence type="predicted"/>
<dbReference type="InterPro" id="IPR027476">
    <property type="entry name" value="DppA_N"/>
</dbReference>
<protein>
    <submittedName>
        <fullName evidence="1">M55 family metallopeptidase</fullName>
    </submittedName>
</protein>
<dbReference type="EMBL" id="CP130318">
    <property type="protein sequence ID" value="WNQ08848.1"/>
    <property type="molecule type" value="Genomic_DNA"/>
</dbReference>
<reference evidence="1 2" key="1">
    <citation type="submission" date="2022-02" db="EMBL/GenBank/DDBJ databases">
        <title>Paenibacillus sp. MBLB1776 Whole Genome Shotgun Sequencing.</title>
        <authorList>
            <person name="Hwang C.Y."/>
            <person name="Cho E.-S."/>
            <person name="Seo M.-J."/>
        </authorList>
    </citation>
    <scope>NUCLEOTIDE SEQUENCE [LARGE SCALE GENOMIC DNA]</scope>
    <source>
        <strain evidence="1 2">MBLB1776</strain>
    </source>
</reference>